<dbReference type="InterPro" id="IPR029058">
    <property type="entry name" value="AB_hydrolase_fold"/>
</dbReference>
<dbReference type="SUPFAM" id="SSF53474">
    <property type="entry name" value="alpha/beta-Hydrolases"/>
    <property type="match status" value="1"/>
</dbReference>
<evidence type="ECO:0000313" key="3">
    <source>
        <dbReference type="Proteomes" id="UP000428333"/>
    </source>
</evidence>
<protein>
    <submittedName>
        <fullName evidence="2">Uncharacterized protein</fullName>
    </submittedName>
</protein>
<dbReference type="GO" id="GO:0004185">
    <property type="term" value="F:serine-type carboxypeptidase activity"/>
    <property type="evidence" value="ECO:0007669"/>
    <property type="project" value="InterPro"/>
</dbReference>
<evidence type="ECO:0000313" key="2">
    <source>
        <dbReference type="EMBL" id="KAE9462525.1"/>
    </source>
</evidence>
<sequence length="87" mass="9975">MTGNALQQSMYKLVLAASLYHIWLERNARVFQNTQRDALMLVPGPGCSSIAYGMAEELEPFHIEKDETTLYLNPYAWNQVQDLLVEQ</sequence>
<dbReference type="AlphaFoldDB" id="A0A6A4LWR8"/>
<name>A0A6A4LWR8_9ERIC</name>
<dbReference type="OrthoDB" id="443318at2759"/>
<dbReference type="Pfam" id="PF00450">
    <property type="entry name" value="Peptidase_S10"/>
    <property type="match status" value="1"/>
</dbReference>
<dbReference type="InterPro" id="IPR001563">
    <property type="entry name" value="Peptidase_S10"/>
</dbReference>
<reference evidence="2 3" key="1">
    <citation type="journal article" date="2019" name="Genome Biol. Evol.">
        <title>The Rhododendron genome and chromosomal organization provide insight into shared whole-genome duplications across the heath family (Ericaceae).</title>
        <authorList>
            <person name="Soza V.L."/>
            <person name="Lindsley D."/>
            <person name="Waalkes A."/>
            <person name="Ramage E."/>
            <person name="Patwardhan R.P."/>
            <person name="Burton J.N."/>
            <person name="Adey A."/>
            <person name="Kumar A."/>
            <person name="Qiu R."/>
            <person name="Shendure J."/>
            <person name="Hall B."/>
        </authorList>
    </citation>
    <scope>NUCLEOTIDE SEQUENCE [LARGE SCALE GENOMIC DNA]</scope>
    <source>
        <strain evidence="2">RSF 1966-606</strain>
    </source>
</reference>
<accession>A0A6A4LWR8</accession>
<dbReference type="Proteomes" id="UP000428333">
    <property type="component" value="Linkage Group LG03"/>
</dbReference>
<comment type="caution">
    <text evidence="2">The sequence shown here is derived from an EMBL/GenBank/DDBJ whole genome shotgun (WGS) entry which is preliminary data.</text>
</comment>
<evidence type="ECO:0000256" key="1">
    <source>
        <dbReference type="ARBA" id="ARBA00009431"/>
    </source>
</evidence>
<dbReference type="EMBL" id="QEFC01000690">
    <property type="protein sequence ID" value="KAE9462525.1"/>
    <property type="molecule type" value="Genomic_DNA"/>
</dbReference>
<dbReference type="Gene3D" id="3.40.50.1820">
    <property type="entry name" value="alpha/beta hydrolase"/>
    <property type="match status" value="1"/>
</dbReference>
<dbReference type="GO" id="GO:0006508">
    <property type="term" value="P:proteolysis"/>
    <property type="evidence" value="ECO:0007669"/>
    <property type="project" value="InterPro"/>
</dbReference>
<comment type="similarity">
    <text evidence="1">Belongs to the peptidase S10 family.</text>
</comment>
<keyword evidence="3" id="KW-1185">Reference proteome</keyword>
<feature type="non-terminal residue" evidence="2">
    <location>
        <position position="1"/>
    </location>
</feature>
<proteinExistence type="inferred from homology"/>
<organism evidence="2 3">
    <name type="scientific">Rhododendron williamsianum</name>
    <dbReference type="NCBI Taxonomy" id="262921"/>
    <lineage>
        <taxon>Eukaryota</taxon>
        <taxon>Viridiplantae</taxon>
        <taxon>Streptophyta</taxon>
        <taxon>Embryophyta</taxon>
        <taxon>Tracheophyta</taxon>
        <taxon>Spermatophyta</taxon>
        <taxon>Magnoliopsida</taxon>
        <taxon>eudicotyledons</taxon>
        <taxon>Gunneridae</taxon>
        <taxon>Pentapetalae</taxon>
        <taxon>asterids</taxon>
        <taxon>Ericales</taxon>
        <taxon>Ericaceae</taxon>
        <taxon>Ericoideae</taxon>
        <taxon>Rhodoreae</taxon>
        <taxon>Rhododendron</taxon>
    </lineage>
</organism>
<gene>
    <name evidence="2" type="ORF">C3L33_05562</name>
</gene>